<feature type="chain" id="PRO_5007491499" description="Putative amidase domain-containing protein" evidence="1">
    <location>
        <begin position="31"/>
        <end position="389"/>
    </location>
</feature>
<dbReference type="EMBL" id="LOEE01000045">
    <property type="protein sequence ID" value="KXG74881.1"/>
    <property type="molecule type" value="Genomic_DNA"/>
</dbReference>
<dbReference type="PANTHER" id="PTHR40032">
    <property type="entry name" value="EXPORTED PROTEIN-RELATED"/>
    <property type="match status" value="1"/>
</dbReference>
<sequence>MKRLKTAKSILSMMLVLSLLTIAFTSMIYAKTDDTKAYKDAIERDVKKVLINGFSQYYTINNIQVDFHDIKINDISVKADLHVTMNTTLKAKKVEELPYVKGMLKKVNLEDFNYESKAKTDEAVLKANKDKLKKEQLEKVSKEIEFKFNDLKQYINKADDNNFFLTVTADVKDHKIVQDSIKILAENVDTLVPIEELLPKSSEEMEAEGFRDMELALDSQEQNYSPALYASYDRIAARDYANKWSTNPTACYDHGTTCGIKQARNTWNNNTYPYYTELCHNDCADFVSQSLHAGGIPMDSTWKRGTPANTTLAWVNTGSLKSYMLDKSYWKASNYTSAAAGGVLYTSSSHVVMIVKNDTITRQFSGHTNDRNQVNYSNVSGYQYYILWD</sequence>
<evidence type="ECO:0000259" key="2">
    <source>
        <dbReference type="Pfam" id="PF12671"/>
    </source>
</evidence>
<organism evidence="3 4">
    <name type="scientific">Thermotalea metallivorans</name>
    <dbReference type="NCBI Taxonomy" id="520762"/>
    <lineage>
        <taxon>Bacteria</taxon>
        <taxon>Bacillati</taxon>
        <taxon>Bacillota</taxon>
        <taxon>Clostridia</taxon>
        <taxon>Peptostreptococcales</taxon>
        <taxon>Thermotaleaceae</taxon>
        <taxon>Thermotalea</taxon>
    </lineage>
</organism>
<gene>
    <name evidence="3" type="ORF">AN619_20510</name>
</gene>
<evidence type="ECO:0000256" key="1">
    <source>
        <dbReference type="SAM" id="SignalP"/>
    </source>
</evidence>
<proteinExistence type="predicted"/>
<dbReference type="Proteomes" id="UP000070456">
    <property type="component" value="Unassembled WGS sequence"/>
</dbReference>
<dbReference type="InterPro" id="IPR024301">
    <property type="entry name" value="Amidase_6"/>
</dbReference>
<feature type="domain" description="Putative amidase" evidence="2">
    <location>
        <begin position="231"/>
        <end position="377"/>
    </location>
</feature>
<comment type="caution">
    <text evidence="3">The sequence shown here is derived from an EMBL/GenBank/DDBJ whole genome shotgun (WGS) entry which is preliminary data.</text>
</comment>
<keyword evidence="1" id="KW-0732">Signal</keyword>
<feature type="signal peptide" evidence="1">
    <location>
        <begin position="1"/>
        <end position="30"/>
    </location>
</feature>
<dbReference type="AlphaFoldDB" id="A0A140L2V6"/>
<name>A0A140L2V6_9FIRM</name>
<dbReference type="PATRIC" id="fig|520762.4.peg.2265"/>
<reference evidence="3 4" key="1">
    <citation type="submission" date="2015-12" db="EMBL/GenBank/DDBJ databases">
        <title>Draft genome sequence of the thermoanaerobe Thermotalea metallivorans, an isolate from the runoff channel of the Great Artesian Basin, Australia.</title>
        <authorList>
            <person name="Patel B.K."/>
        </authorList>
    </citation>
    <scope>NUCLEOTIDE SEQUENCE [LARGE SCALE GENOMIC DNA]</scope>
    <source>
        <strain evidence="3 4">B2-1</strain>
    </source>
</reference>
<dbReference type="PANTHER" id="PTHR40032:SF1">
    <property type="entry name" value="EXPORTED PROTEIN"/>
    <property type="match status" value="1"/>
</dbReference>
<protein>
    <recommendedName>
        <fullName evidence="2">Putative amidase domain-containing protein</fullName>
    </recommendedName>
</protein>
<dbReference type="RefSeq" id="WP_068556630.1">
    <property type="nucleotide sequence ID" value="NZ_LOEE01000045.1"/>
</dbReference>
<evidence type="ECO:0000313" key="3">
    <source>
        <dbReference type="EMBL" id="KXG74881.1"/>
    </source>
</evidence>
<keyword evidence="4" id="KW-1185">Reference proteome</keyword>
<accession>A0A140L2V6</accession>
<dbReference type="Pfam" id="PF12671">
    <property type="entry name" value="Amidase_6"/>
    <property type="match status" value="1"/>
</dbReference>
<evidence type="ECO:0000313" key="4">
    <source>
        <dbReference type="Proteomes" id="UP000070456"/>
    </source>
</evidence>